<evidence type="ECO:0000256" key="6">
    <source>
        <dbReference type="ARBA" id="ARBA00023237"/>
    </source>
</evidence>
<dbReference type="Proteomes" id="UP000199437">
    <property type="component" value="Unassembled WGS sequence"/>
</dbReference>
<keyword evidence="4 7" id="KW-0812">Transmembrane</keyword>
<dbReference type="InterPro" id="IPR036942">
    <property type="entry name" value="Beta-barrel_TonB_sf"/>
</dbReference>
<dbReference type="NCBIfam" id="TIGR04056">
    <property type="entry name" value="OMP_RagA_SusC"/>
    <property type="match status" value="1"/>
</dbReference>
<dbReference type="Gene3D" id="2.60.40.1120">
    <property type="entry name" value="Carboxypeptidase-like, regulatory domain"/>
    <property type="match status" value="1"/>
</dbReference>
<dbReference type="InterPro" id="IPR012910">
    <property type="entry name" value="Plug_dom"/>
</dbReference>
<keyword evidence="6 7" id="KW-0998">Cell outer membrane</keyword>
<comment type="similarity">
    <text evidence="7">Belongs to the TonB-dependent receptor family.</text>
</comment>
<dbReference type="FunFam" id="2.170.130.10:FF:000008">
    <property type="entry name" value="SusC/RagA family TonB-linked outer membrane protein"/>
    <property type="match status" value="1"/>
</dbReference>
<dbReference type="SUPFAM" id="SSF49464">
    <property type="entry name" value="Carboxypeptidase regulatory domain-like"/>
    <property type="match status" value="1"/>
</dbReference>
<dbReference type="AlphaFoldDB" id="A0A1I0Q1Z4"/>
<feature type="signal peptide" evidence="8">
    <location>
        <begin position="1"/>
        <end position="20"/>
    </location>
</feature>
<evidence type="ECO:0000256" key="3">
    <source>
        <dbReference type="ARBA" id="ARBA00022452"/>
    </source>
</evidence>
<keyword evidence="8" id="KW-0732">Signal</keyword>
<proteinExistence type="inferred from homology"/>
<comment type="subcellular location">
    <subcellularLocation>
        <location evidence="1 7">Cell outer membrane</location>
        <topology evidence="1 7">Multi-pass membrane protein</topology>
    </subcellularLocation>
</comment>
<evidence type="ECO:0000256" key="2">
    <source>
        <dbReference type="ARBA" id="ARBA00022448"/>
    </source>
</evidence>
<dbReference type="NCBIfam" id="TIGR04057">
    <property type="entry name" value="SusC_RagA_signa"/>
    <property type="match status" value="1"/>
</dbReference>
<accession>A0A1I0Q1Z4</accession>
<dbReference type="EMBL" id="FOIR01000002">
    <property type="protein sequence ID" value="SEW20809.1"/>
    <property type="molecule type" value="Genomic_DNA"/>
</dbReference>
<evidence type="ECO:0000256" key="8">
    <source>
        <dbReference type="SAM" id="SignalP"/>
    </source>
</evidence>
<dbReference type="GeneID" id="99986644"/>
<name>A0A1I0Q1Z4_9BACT</name>
<dbReference type="GO" id="GO:0009279">
    <property type="term" value="C:cell outer membrane"/>
    <property type="evidence" value="ECO:0007669"/>
    <property type="project" value="UniProtKB-SubCell"/>
</dbReference>
<dbReference type="OrthoDB" id="9768177at2"/>
<dbReference type="SUPFAM" id="SSF56935">
    <property type="entry name" value="Porins"/>
    <property type="match status" value="1"/>
</dbReference>
<feature type="domain" description="TonB-dependent receptor plug" evidence="9">
    <location>
        <begin position="117"/>
        <end position="219"/>
    </location>
</feature>
<dbReference type="STRING" id="1267423.SAMN05216290_1926"/>
<gene>
    <name evidence="10" type="ORF">SAMN05216290_1926</name>
</gene>
<dbReference type="InterPro" id="IPR008969">
    <property type="entry name" value="CarboxyPept-like_regulatory"/>
</dbReference>
<keyword evidence="5 7" id="KW-0472">Membrane</keyword>
<sequence>MKKVLLLLVMSFGFCGMAYAQFTVKGNVTSSTDGIGLFGVTVFLKGTTNGVTTDVDGNYTLNIPSGNETLVFSYVGFTSQEIEVQGRSTIDIILQEELTSLGEVVVIGYGTQKKKLVTGATVNVDGEKLEALSNTNALQSLQGQTAGVNITSTSGQPGAGFDVVIRGVGTNGNSSPLYVVDGLPVGDITYLNNADIESIDVLKDAASAAIYGSRAANGIVLITTKKGSAGKPQLSFDSYYGVQQIANQVDMLNAREYATIMNEQAINSGKLPYYSNAEIAALGEGTDWFGNILVDDAVTQNYSVGLQGGNNGSIYSTSFSYTGQEGIVGGRDYSNYERYVARVNSEHKLLDDIITIGENLTYSYVKQVGIADGGQYSNQLRGAFNTHPLMPVYDDQGDFYNNAQGEFIDQGTQSNPFGNLAYNNNSEGGNQRLVGNVYLAVEPIEGLKFRTSFGVESSTGQGRSYRPVYELSIYDFNDTSSVSQNANENLNWNWENTVSYQKDFAGGHHAEVLVGSSAQKWRGSWLSASNANLAFDDLKYAYLGNTTYANGPRMGVDGEGYESSLASYFARLLYDFDEKYMFTATMRADGTSNFAEGNRWGYFPSVSAGWVMSSEEFFQSRVVSFMKLRASWGQNGNNFVPAFRFLAPIAVTNANYSFGQGEGQLVPGAVPNRISNPDLQWETSEQLDIGLDIELLEGKIFANIDWYKKTTKDWLIQAPILATAGAEAPYINGGNVTNTGIELVLGWKESIGDLDYSLSFNGAYNKNEVNDIPAEGGIIHGSSNELWNNAPEFYRAQEGFPVGYFWGYETLGIFQNEDEVSAYRMGSEPIQPNALPGDLIIKDVNGDGRITDDDKTMIGDPNPDFVFGFNITANYKGFDLLVNANGVIGNQLVQSYRSVTDQYSNYTREILNRWHGEGTSNEMPRVYENGRNYANFSDIYVKDGDFLRINNITVGYDLSNVIKKDAFKKVRVFLTGQNLFTFTKYSGMDPEIGYGQTFARGVDVGYYPRPRVFMAGVNLKF</sequence>
<dbReference type="Pfam" id="PF07715">
    <property type="entry name" value="Plug"/>
    <property type="match status" value="1"/>
</dbReference>
<evidence type="ECO:0000313" key="11">
    <source>
        <dbReference type="Proteomes" id="UP000199437"/>
    </source>
</evidence>
<organism evidence="10 11">
    <name type="scientific">Roseivirga pacifica</name>
    <dbReference type="NCBI Taxonomy" id="1267423"/>
    <lineage>
        <taxon>Bacteria</taxon>
        <taxon>Pseudomonadati</taxon>
        <taxon>Bacteroidota</taxon>
        <taxon>Cytophagia</taxon>
        <taxon>Cytophagales</taxon>
        <taxon>Roseivirgaceae</taxon>
        <taxon>Roseivirga</taxon>
    </lineage>
</organism>
<dbReference type="InterPro" id="IPR037066">
    <property type="entry name" value="Plug_dom_sf"/>
</dbReference>
<keyword evidence="3 7" id="KW-1134">Transmembrane beta strand</keyword>
<dbReference type="PROSITE" id="PS52016">
    <property type="entry name" value="TONB_DEPENDENT_REC_3"/>
    <property type="match status" value="1"/>
</dbReference>
<evidence type="ECO:0000313" key="10">
    <source>
        <dbReference type="EMBL" id="SEW20809.1"/>
    </source>
</evidence>
<reference evidence="11" key="1">
    <citation type="submission" date="2016-10" db="EMBL/GenBank/DDBJ databases">
        <authorList>
            <person name="Varghese N."/>
            <person name="Submissions S."/>
        </authorList>
    </citation>
    <scope>NUCLEOTIDE SEQUENCE [LARGE SCALE GENOMIC DNA]</scope>
    <source>
        <strain evidence="11">CGMCC 1.12402</strain>
    </source>
</reference>
<dbReference type="Pfam" id="PF13715">
    <property type="entry name" value="CarbopepD_reg_2"/>
    <property type="match status" value="1"/>
</dbReference>
<protein>
    <submittedName>
        <fullName evidence="10">TonB-linked outer membrane protein, SusC/RagA family</fullName>
    </submittedName>
</protein>
<dbReference type="Gene3D" id="2.170.130.10">
    <property type="entry name" value="TonB-dependent receptor, plug domain"/>
    <property type="match status" value="1"/>
</dbReference>
<evidence type="ECO:0000256" key="7">
    <source>
        <dbReference type="PROSITE-ProRule" id="PRU01360"/>
    </source>
</evidence>
<evidence type="ECO:0000256" key="4">
    <source>
        <dbReference type="ARBA" id="ARBA00022692"/>
    </source>
</evidence>
<evidence type="ECO:0000256" key="5">
    <source>
        <dbReference type="ARBA" id="ARBA00023136"/>
    </source>
</evidence>
<dbReference type="Gene3D" id="2.40.170.20">
    <property type="entry name" value="TonB-dependent receptor, beta-barrel domain"/>
    <property type="match status" value="1"/>
</dbReference>
<evidence type="ECO:0000256" key="1">
    <source>
        <dbReference type="ARBA" id="ARBA00004571"/>
    </source>
</evidence>
<dbReference type="RefSeq" id="WP_090258372.1">
    <property type="nucleotide sequence ID" value="NZ_FOIR01000002.1"/>
</dbReference>
<dbReference type="InterPro" id="IPR023996">
    <property type="entry name" value="TonB-dep_OMP_SusC/RagA"/>
</dbReference>
<keyword evidence="2 7" id="KW-0813">Transport</keyword>
<evidence type="ECO:0000259" key="9">
    <source>
        <dbReference type="Pfam" id="PF07715"/>
    </source>
</evidence>
<dbReference type="InterPro" id="IPR023997">
    <property type="entry name" value="TonB-dep_OMP_SusC/RagA_CS"/>
</dbReference>
<feature type="chain" id="PRO_5011669550" evidence="8">
    <location>
        <begin position="21"/>
        <end position="1021"/>
    </location>
</feature>
<keyword evidence="11" id="KW-1185">Reference proteome</keyword>
<dbReference type="InterPro" id="IPR039426">
    <property type="entry name" value="TonB-dep_rcpt-like"/>
</dbReference>